<keyword evidence="1 7" id="KW-0004">4Fe-4S</keyword>
<dbReference type="Pfam" id="PF04055">
    <property type="entry name" value="Radical_SAM"/>
    <property type="match status" value="1"/>
</dbReference>
<dbReference type="EMBL" id="MHFR01000005">
    <property type="protein sequence ID" value="OGW99501.1"/>
    <property type="molecule type" value="Genomic_DNA"/>
</dbReference>
<dbReference type="SUPFAM" id="SSF102114">
    <property type="entry name" value="Radical SAM enzymes"/>
    <property type="match status" value="1"/>
</dbReference>
<evidence type="ECO:0000256" key="1">
    <source>
        <dbReference type="ARBA" id="ARBA00022485"/>
    </source>
</evidence>
<comment type="cofactor">
    <cofactor evidence="7">
        <name>[4Fe-4S] cluster</name>
        <dbReference type="ChEBI" id="CHEBI:49883"/>
    </cofactor>
    <text evidence="7">Binds 1 [4Fe-4S] cluster. The cluster is coordinated with 3 cysteines and an exchangeable S-adenosyl-L-methionine.</text>
</comment>
<dbReference type="GO" id="GO:0016740">
    <property type="term" value="F:transferase activity"/>
    <property type="evidence" value="ECO:0007669"/>
    <property type="project" value="TreeGrafter"/>
</dbReference>
<sequence>MDRKIAFILDKAVQGVSLDRGEIVYLLNCDQPETLELCFKTANFVRQKYLKNACCVHGILEISNYCKQDCAYCGISTHHESLSRYRMSPEEIVNTACEAIDEYRFKALVLQSGEDGAYSVDELAGMIREIKEKSPSFILVSFGEVGISGLKKLFDAGARGLLMRFETSNPELYEKFHPGRTLATRLEHIRKAYEMGYLIITGALIGLPGATVEDHAGDILLTRDLHAEMYSFGPFLPHPNTPLANTKPVSETDVLKMLAAARFAEPREARVLVTTAFETLSPDARKKGLLAGASSVMLNVTPVQYREKYAIYPNRVNQHASIQSQIDETIELLASLGRAPTDLGARMGYEDRDR</sequence>
<evidence type="ECO:0000256" key="5">
    <source>
        <dbReference type="ARBA" id="ARBA00023014"/>
    </source>
</evidence>
<evidence type="ECO:0000256" key="4">
    <source>
        <dbReference type="ARBA" id="ARBA00023004"/>
    </source>
</evidence>
<dbReference type="GO" id="GO:0044272">
    <property type="term" value="P:sulfur compound biosynthetic process"/>
    <property type="evidence" value="ECO:0007669"/>
    <property type="project" value="UniProtKB-ARBA"/>
</dbReference>
<evidence type="ECO:0000256" key="6">
    <source>
        <dbReference type="ARBA" id="ARBA00034078"/>
    </source>
</evidence>
<dbReference type="PANTHER" id="PTHR43726:SF1">
    <property type="entry name" value="BIOTIN SYNTHASE"/>
    <property type="match status" value="1"/>
</dbReference>
<dbReference type="InterPro" id="IPR034422">
    <property type="entry name" value="HydE/PylB-like"/>
</dbReference>
<evidence type="ECO:0000256" key="3">
    <source>
        <dbReference type="ARBA" id="ARBA00022723"/>
    </source>
</evidence>
<feature type="binding site" evidence="7">
    <location>
        <position position="70"/>
    </location>
    <ligand>
        <name>[4Fe-4S] cluster</name>
        <dbReference type="ChEBI" id="CHEBI:49883"/>
        <note>4Fe-4S-S-AdoMet</note>
    </ligand>
</feature>
<dbReference type="CDD" id="cd01335">
    <property type="entry name" value="Radical_SAM"/>
    <property type="match status" value="1"/>
</dbReference>
<dbReference type="GO" id="GO:0051539">
    <property type="term" value="F:4 iron, 4 sulfur cluster binding"/>
    <property type="evidence" value="ECO:0007669"/>
    <property type="project" value="UniProtKB-KW"/>
</dbReference>
<feature type="binding site" evidence="7">
    <location>
        <position position="66"/>
    </location>
    <ligand>
        <name>[4Fe-4S] cluster</name>
        <dbReference type="ChEBI" id="CHEBI:49883"/>
        <note>4Fe-4S-S-AdoMet</note>
    </ligand>
</feature>
<dbReference type="SFLD" id="SFLDG01082">
    <property type="entry name" value="B12-binding_domain_containing"/>
    <property type="match status" value="1"/>
</dbReference>
<dbReference type="InterPro" id="IPR010722">
    <property type="entry name" value="BATS_dom"/>
</dbReference>
<accession>A0A1G1L2W2</accession>
<protein>
    <recommendedName>
        <fullName evidence="9">Radical SAM core domain-containing protein</fullName>
    </recommendedName>
</protein>
<evidence type="ECO:0000313" key="11">
    <source>
        <dbReference type="Proteomes" id="UP000178187"/>
    </source>
</evidence>
<dbReference type="SFLD" id="SFLDG01280">
    <property type="entry name" value="HydE/PylB-like"/>
    <property type="match status" value="1"/>
</dbReference>
<evidence type="ECO:0000256" key="8">
    <source>
        <dbReference type="PIRSR" id="PIRSR004762-2"/>
    </source>
</evidence>
<dbReference type="SFLD" id="SFLDG01060">
    <property type="entry name" value="BATS_domain_containing"/>
    <property type="match status" value="1"/>
</dbReference>
<name>A0A1G1L2W2_9BACT</name>
<feature type="domain" description="Radical SAM core" evidence="9">
    <location>
        <begin position="52"/>
        <end position="276"/>
    </location>
</feature>
<keyword evidence="3" id="KW-0479">Metal-binding</keyword>
<dbReference type="Pfam" id="PF06968">
    <property type="entry name" value="BATS"/>
    <property type="match status" value="1"/>
</dbReference>
<dbReference type="InterPro" id="IPR007197">
    <property type="entry name" value="rSAM"/>
</dbReference>
<dbReference type="SFLD" id="SFLDS00029">
    <property type="entry name" value="Radical_SAM"/>
    <property type="match status" value="1"/>
</dbReference>
<feature type="binding site" evidence="8">
    <location>
        <position position="236"/>
    </location>
    <ligand>
        <name>S-adenosyl-L-methionine</name>
        <dbReference type="ChEBI" id="CHEBI:59789"/>
    </ligand>
</feature>
<keyword evidence="4 7" id="KW-0408">Iron</keyword>
<evidence type="ECO:0000256" key="7">
    <source>
        <dbReference type="PIRSR" id="PIRSR004762-1"/>
    </source>
</evidence>
<evidence type="ECO:0000313" key="10">
    <source>
        <dbReference type="EMBL" id="OGW99501.1"/>
    </source>
</evidence>
<dbReference type="Gene3D" id="3.20.20.70">
    <property type="entry name" value="Aldolase class I"/>
    <property type="match status" value="1"/>
</dbReference>
<comment type="cofactor">
    <cofactor evidence="6">
        <name>[2Fe-2S] cluster</name>
        <dbReference type="ChEBI" id="CHEBI:190135"/>
    </cofactor>
</comment>
<dbReference type="AlphaFoldDB" id="A0A1G1L2W2"/>
<dbReference type="Proteomes" id="UP000178187">
    <property type="component" value="Unassembled WGS sequence"/>
</dbReference>
<reference evidence="10 11" key="1">
    <citation type="journal article" date="2016" name="Nat. Commun.">
        <title>Thousands of microbial genomes shed light on interconnected biogeochemical processes in an aquifer system.</title>
        <authorList>
            <person name="Anantharaman K."/>
            <person name="Brown C.T."/>
            <person name="Hug L.A."/>
            <person name="Sharon I."/>
            <person name="Castelle C.J."/>
            <person name="Probst A.J."/>
            <person name="Thomas B.C."/>
            <person name="Singh A."/>
            <person name="Wilkins M.J."/>
            <person name="Karaoz U."/>
            <person name="Brodie E.L."/>
            <person name="Williams K.H."/>
            <person name="Hubbard S.S."/>
            <person name="Banfield J.F."/>
        </authorList>
    </citation>
    <scope>NUCLEOTIDE SEQUENCE [LARGE SCALE GENOMIC DNA]</scope>
</reference>
<dbReference type="InterPro" id="IPR058240">
    <property type="entry name" value="rSAM_sf"/>
</dbReference>
<dbReference type="PIRSF" id="PIRSF004762">
    <property type="entry name" value="CHP00423"/>
    <property type="match status" value="1"/>
</dbReference>
<evidence type="ECO:0000256" key="2">
    <source>
        <dbReference type="ARBA" id="ARBA00022691"/>
    </source>
</evidence>
<feature type="binding site" evidence="8">
    <location>
        <position position="185"/>
    </location>
    <ligand>
        <name>S-adenosyl-L-methionine</name>
        <dbReference type="ChEBI" id="CHEBI:59789"/>
    </ligand>
</feature>
<dbReference type="InterPro" id="IPR006638">
    <property type="entry name" value="Elp3/MiaA/NifB-like_rSAM"/>
</dbReference>
<dbReference type="GO" id="GO:0046872">
    <property type="term" value="F:metal ion binding"/>
    <property type="evidence" value="ECO:0007669"/>
    <property type="project" value="UniProtKB-KW"/>
</dbReference>
<evidence type="ECO:0000259" key="9">
    <source>
        <dbReference type="PROSITE" id="PS51918"/>
    </source>
</evidence>
<feature type="binding site" evidence="8">
    <location>
        <position position="166"/>
    </location>
    <ligand>
        <name>S-adenosyl-L-methionine</name>
        <dbReference type="ChEBI" id="CHEBI:59789"/>
    </ligand>
</feature>
<dbReference type="InterPro" id="IPR013785">
    <property type="entry name" value="Aldolase_TIM"/>
</dbReference>
<dbReference type="PANTHER" id="PTHR43726">
    <property type="entry name" value="3-METHYLORNITHINE SYNTHASE"/>
    <property type="match status" value="1"/>
</dbReference>
<dbReference type="GO" id="GO:0042364">
    <property type="term" value="P:water-soluble vitamin biosynthetic process"/>
    <property type="evidence" value="ECO:0007669"/>
    <property type="project" value="UniProtKB-ARBA"/>
</dbReference>
<proteinExistence type="predicted"/>
<gene>
    <name evidence="10" type="ORF">A3G33_01090</name>
</gene>
<keyword evidence="2 7" id="KW-0949">S-adenosyl-L-methionine</keyword>
<organism evidence="10 11">
    <name type="scientific">Candidatus Danuiimicrobium aquiferis</name>
    <dbReference type="NCBI Taxonomy" id="1801832"/>
    <lineage>
        <taxon>Bacteria</taxon>
        <taxon>Pseudomonadati</taxon>
        <taxon>Candidatus Omnitrophota</taxon>
        <taxon>Candidatus Danuiimicrobium</taxon>
    </lineage>
</organism>
<keyword evidence="5 7" id="KW-0411">Iron-sulfur</keyword>
<dbReference type="SMART" id="SM00729">
    <property type="entry name" value="Elp3"/>
    <property type="match status" value="1"/>
</dbReference>
<dbReference type="PROSITE" id="PS51918">
    <property type="entry name" value="RADICAL_SAM"/>
    <property type="match status" value="1"/>
</dbReference>
<feature type="binding site" evidence="7">
    <location>
        <position position="73"/>
    </location>
    <ligand>
        <name>[4Fe-4S] cluster</name>
        <dbReference type="ChEBI" id="CHEBI:49883"/>
        <note>4Fe-4S-S-AdoMet</note>
    </ligand>
</feature>
<comment type="caution">
    <text evidence="10">The sequence shown here is derived from an EMBL/GenBank/DDBJ whole genome shotgun (WGS) entry which is preliminary data.</text>
</comment>
<dbReference type="SMART" id="SM00876">
    <property type="entry name" value="BATS"/>
    <property type="match status" value="1"/>
</dbReference>